<evidence type="ECO:0000313" key="7">
    <source>
        <dbReference type="Proteomes" id="UP001611263"/>
    </source>
</evidence>
<dbReference type="PANTHER" id="PTHR19375">
    <property type="entry name" value="HEAT SHOCK PROTEIN 70KDA"/>
    <property type="match status" value="1"/>
</dbReference>
<organism evidence="6 7">
    <name type="scientific">Nocardia carnea</name>
    <dbReference type="NCBI Taxonomy" id="37328"/>
    <lineage>
        <taxon>Bacteria</taxon>
        <taxon>Bacillati</taxon>
        <taxon>Actinomycetota</taxon>
        <taxon>Actinomycetes</taxon>
        <taxon>Mycobacteriales</taxon>
        <taxon>Nocardiaceae</taxon>
        <taxon>Nocardia</taxon>
    </lineage>
</organism>
<keyword evidence="2 4" id="KW-0067">ATP-binding</keyword>
<evidence type="ECO:0000256" key="3">
    <source>
        <dbReference type="ARBA" id="ARBA00023186"/>
    </source>
</evidence>
<dbReference type="SUPFAM" id="SSF53067">
    <property type="entry name" value="Actin-like ATPase domain"/>
    <property type="match status" value="2"/>
</dbReference>
<name>A0ABW7TNE2_9NOCA</name>
<reference evidence="6 7" key="1">
    <citation type="submission" date="2024-10" db="EMBL/GenBank/DDBJ databases">
        <title>The Natural Products Discovery Center: Release of the First 8490 Sequenced Strains for Exploring Actinobacteria Biosynthetic Diversity.</title>
        <authorList>
            <person name="Kalkreuter E."/>
            <person name="Kautsar S.A."/>
            <person name="Yang D."/>
            <person name="Bader C.D."/>
            <person name="Teijaro C.N."/>
            <person name="Fluegel L."/>
            <person name="Davis C.M."/>
            <person name="Simpson J.R."/>
            <person name="Lauterbach L."/>
            <person name="Steele A.D."/>
            <person name="Gui C."/>
            <person name="Meng S."/>
            <person name="Li G."/>
            <person name="Viehrig K."/>
            <person name="Ye F."/>
            <person name="Su P."/>
            <person name="Kiefer A.F."/>
            <person name="Nichols A."/>
            <person name="Cepeda A.J."/>
            <person name="Yan W."/>
            <person name="Fan B."/>
            <person name="Jiang Y."/>
            <person name="Adhikari A."/>
            <person name="Zheng C.-J."/>
            <person name="Schuster L."/>
            <person name="Cowan T.M."/>
            <person name="Smanski M.J."/>
            <person name="Chevrette M.G."/>
            <person name="De Carvalho L.P.S."/>
            <person name="Shen B."/>
        </authorList>
    </citation>
    <scope>NUCLEOTIDE SEQUENCE [LARGE SCALE GENOMIC DNA]</scope>
    <source>
        <strain evidence="6 7">NPDC020568</strain>
    </source>
</reference>
<keyword evidence="1 4" id="KW-0547">Nucleotide-binding</keyword>
<evidence type="ECO:0000256" key="1">
    <source>
        <dbReference type="ARBA" id="ARBA00022741"/>
    </source>
</evidence>
<dbReference type="InterPro" id="IPR013126">
    <property type="entry name" value="Hsp_70_fam"/>
</dbReference>
<protein>
    <submittedName>
        <fullName evidence="6">Hsp70 family protein</fullName>
    </submittedName>
</protein>
<feature type="region of interest" description="Disordered" evidence="5">
    <location>
        <begin position="385"/>
        <end position="729"/>
    </location>
</feature>
<keyword evidence="7" id="KW-1185">Reference proteome</keyword>
<evidence type="ECO:0000256" key="4">
    <source>
        <dbReference type="RuleBase" id="RU003322"/>
    </source>
</evidence>
<dbReference type="Proteomes" id="UP001611263">
    <property type="component" value="Unassembled WGS sequence"/>
</dbReference>
<feature type="compositionally biased region" description="Low complexity" evidence="5">
    <location>
        <begin position="679"/>
        <end position="692"/>
    </location>
</feature>
<evidence type="ECO:0000256" key="5">
    <source>
        <dbReference type="SAM" id="MobiDB-lite"/>
    </source>
</evidence>
<keyword evidence="3" id="KW-0143">Chaperone</keyword>
<comment type="similarity">
    <text evidence="4">Belongs to the heat shock protein 70 family.</text>
</comment>
<feature type="compositionally biased region" description="Low complexity" evidence="5">
    <location>
        <begin position="499"/>
        <end position="521"/>
    </location>
</feature>
<dbReference type="RefSeq" id="WP_051157267.1">
    <property type="nucleotide sequence ID" value="NZ_JBIRUQ010000002.1"/>
</dbReference>
<dbReference type="EMBL" id="JBIRUQ010000002">
    <property type="protein sequence ID" value="MFI1461149.1"/>
    <property type="molecule type" value="Genomic_DNA"/>
</dbReference>
<feature type="compositionally biased region" description="Basic and acidic residues" evidence="5">
    <location>
        <begin position="407"/>
        <end position="434"/>
    </location>
</feature>
<comment type="caution">
    <text evidence="6">The sequence shown here is derived from an EMBL/GenBank/DDBJ whole genome shotgun (WGS) entry which is preliminary data.</text>
</comment>
<proteinExistence type="inferred from homology"/>
<feature type="compositionally biased region" description="Pro residues" evidence="5">
    <location>
        <begin position="443"/>
        <end position="460"/>
    </location>
</feature>
<evidence type="ECO:0000256" key="2">
    <source>
        <dbReference type="ARBA" id="ARBA00022840"/>
    </source>
</evidence>
<sequence>MTSGLGISIGTVNVVSARVAEHDARPIVRTRRTAVGFDNRGTARLGGITRFSTAVSEFADLGRDPESVYVDGRIWAPASIFASVVQGLVAAEPAAGVVATHPAGYSAKQLDLLRQSLDLAGVGHVQLVPEPVAAAHWLDTEHGPLDTGFVLVYDLGGNSLDVAVVRTGMDWPDHPVVGKPVRSYDFGGRPLGAMIARCAGDRAIGPAEPGTGTVSLMSFVDPEGLRREHIRDSLEVVRGAVRSAGVALSDIGRILVVGGASRPPQVAETLAELGLPVTIAADSAQCVALGAAAMAAESVPLAGSSRAKHAPIFSGAAVFSAVAMSAATILGNGAADTVVPDRDRMPLQTPGAVLYEIHGEAQVERSGTGWSVSYAPLDSGPHIAPAGVSRPYGPPMPATAAAPADPAPDRDGDRNDSHTSPRDRHADNESRYSDPARFQNPIPFDPPDLPVRPDPGPAEPETPGIELPGGPDPDDTPIVDPPGGQTGEETDEPERDPDNGTGPVPGVPDNGNPGIPEIPGGNWSGGEETPGGNWSAPGSEWSDPGTGWSAPDGSGDTSAPESGDDGSGAGNSGGSGADESGGSGTGAPGGFGTGNTGGYGTGDPGGYGAGDSGGYGSGDSGGFGSGGSDGGDSGGFGGGGFGGSDSGPGGVSSGGSDSSGGSNSDSGGFGGFGGGRSSGGNSDSGGSDSSKGSKSRGSDSGGSSSSGSDGGSSRSKGSGGKSSGGGSDN</sequence>
<feature type="compositionally biased region" description="Gly residues" evidence="5">
    <location>
        <begin position="565"/>
        <end position="653"/>
    </location>
</feature>
<feature type="compositionally biased region" description="Gly residues" evidence="5">
    <location>
        <begin position="717"/>
        <end position="729"/>
    </location>
</feature>
<dbReference type="Gene3D" id="3.90.640.10">
    <property type="entry name" value="Actin, Chain A, domain 4"/>
    <property type="match status" value="1"/>
</dbReference>
<feature type="compositionally biased region" description="Low complexity" evidence="5">
    <location>
        <begin position="701"/>
        <end position="716"/>
    </location>
</feature>
<gene>
    <name evidence="6" type="ORF">ACH4WX_10540</name>
</gene>
<feature type="compositionally biased region" description="Low complexity" evidence="5">
    <location>
        <begin position="654"/>
        <end position="666"/>
    </location>
</feature>
<feature type="compositionally biased region" description="Gly residues" evidence="5">
    <location>
        <begin position="667"/>
        <end position="678"/>
    </location>
</feature>
<dbReference type="GeneID" id="93509330"/>
<accession>A0ABW7TNE2</accession>
<dbReference type="Pfam" id="PF00012">
    <property type="entry name" value="HSP70"/>
    <property type="match status" value="1"/>
</dbReference>
<dbReference type="Gene3D" id="3.30.420.40">
    <property type="match status" value="3"/>
</dbReference>
<evidence type="ECO:0000313" key="6">
    <source>
        <dbReference type="EMBL" id="MFI1461149.1"/>
    </source>
</evidence>
<dbReference type="InterPro" id="IPR043129">
    <property type="entry name" value="ATPase_NBD"/>
</dbReference>